<evidence type="ECO:0000256" key="4">
    <source>
        <dbReference type="ARBA" id="ARBA00022475"/>
    </source>
</evidence>
<keyword evidence="4" id="KW-1003">Cell membrane</keyword>
<keyword evidence="12" id="KW-1133">Transmembrane helix</keyword>
<keyword evidence="9" id="KW-0547">Nucleotide-binding</keyword>
<dbReference type="CDD" id="cd00130">
    <property type="entry name" value="PAS"/>
    <property type="match status" value="3"/>
</dbReference>
<evidence type="ECO:0000313" key="25">
    <source>
        <dbReference type="EMBL" id="XBL99877.1"/>
    </source>
</evidence>
<dbReference type="CDD" id="cd00082">
    <property type="entry name" value="HisKA"/>
    <property type="match status" value="1"/>
</dbReference>
<dbReference type="InterPro" id="IPR000700">
    <property type="entry name" value="PAS-assoc_C"/>
</dbReference>
<dbReference type="NCBIfam" id="TIGR00229">
    <property type="entry name" value="sensory_box"/>
    <property type="match status" value="3"/>
</dbReference>
<dbReference type="FunFam" id="1.10.287.130:FF:000004">
    <property type="entry name" value="Ethylene receptor 1"/>
    <property type="match status" value="1"/>
</dbReference>
<dbReference type="InterPro" id="IPR036641">
    <property type="entry name" value="HPT_dom_sf"/>
</dbReference>
<dbReference type="InterPro" id="IPR001789">
    <property type="entry name" value="Sig_transdc_resp-reg_receiver"/>
</dbReference>
<dbReference type="PROSITE" id="PS50113">
    <property type="entry name" value="PAC"/>
    <property type="match status" value="2"/>
</dbReference>
<comment type="subcellular location">
    <subcellularLocation>
        <location evidence="2">Cell inner membrane</location>
        <topology evidence="2">Multi-pass membrane protein</topology>
    </subcellularLocation>
</comment>
<proteinExistence type="predicted"/>
<evidence type="ECO:0000256" key="14">
    <source>
        <dbReference type="ARBA" id="ARBA00023136"/>
    </source>
</evidence>
<evidence type="ECO:0000259" key="20">
    <source>
        <dbReference type="PROSITE" id="PS50109"/>
    </source>
</evidence>
<accession>A0AAU7F822</accession>
<dbReference type="InterPro" id="IPR003594">
    <property type="entry name" value="HATPase_dom"/>
</dbReference>
<dbReference type="GO" id="GO:0005524">
    <property type="term" value="F:ATP binding"/>
    <property type="evidence" value="ECO:0007669"/>
    <property type="project" value="UniProtKB-KW"/>
</dbReference>
<dbReference type="CDD" id="cd17546">
    <property type="entry name" value="REC_hyHK_CKI1_RcsC-like"/>
    <property type="match status" value="1"/>
</dbReference>
<comment type="catalytic activity">
    <reaction evidence="1">
        <text>ATP + protein L-histidine = ADP + protein N-phospho-L-histidine.</text>
        <dbReference type="EC" id="2.7.13.3"/>
    </reaction>
</comment>
<dbReference type="InterPro" id="IPR001610">
    <property type="entry name" value="PAC"/>
</dbReference>
<feature type="domain" description="PAS" evidence="22">
    <location>
        <begin position="255"/>
        <end position="325"/>
    </location>
</feature>
<evidence type="ECO:0000256" key="17">
    <source>
        <dbReference type="PROSITE-ProRule" id="PRU00110"/>
    </source>
</evidence>
<dbReference type="Gene3D" id="3.30.450.20">
    <property type="entry name" value="PAS domain"/>
    <property type="match status" value="3"/>
</dbReference>
<dbReference type="InterPro" id="IPR013767">
    <property type="entry name" value="PAS_fold"/>
</dbReference>
<evidence type="ECO:0000256" key="3">
    <source>
        <dbReference type="ARBA" id="ARBA00012438"/>
    </source>
</evidence>
<evidence type="ECO:0000256" key="6">
    <source>
        <dbReference type="ARBA" id="ARBA00022553"/>
    </source>
</evidence>
<dbReference type="PROSITE" id="PS50110">
    <property type="entry name" value="RESPONSE_REGULATORY"/>
    <property type="match status" value="1"/>
</dbReference>
<dbReference type="InterPro" id="IPR036097">
    <property type="entry name" value="HisK_dim/P_sf"/>
</dbReference>
<evidence type="ECO:0000256" key="12">
    <source>
        <dbReference type="ARBA" id="ARBA00022989"/>
    </source>
</evidence>
<evidence type="ECO:0000256" key="8">
    <source>
        <dbReference type="ARBA" id="ARBA00022692"/>
    </source>
</evidence>
<dbReference type="PROSITE" id="PS50112">
    <property type="entry name" value="PAS"/>
    <property type="match status" value="3"/>
</dbReference>
<dbReference type="Gene3D" id="3.30.565.10">
    <property type="entry name" value="Histidine kinase-like ATPase, C-terminal domain"/>
    <property type="match status" value="1"/>
</dbReference>
<dbReference type="InterPro" id="IPR000014">
    <property type="entry name" value="PAS"/>
</dbReference>
<dbReference type="SMART" id="SM00448">
    <property type="entry name" value="REC"/>
    <property type="match status" value="1"/>
</dbReference>
<reference evidence="25" key="1">
    <citation type="submission" date="2024-05" db="EMBL/GenBank/DDBJ databases">
        <authorList>
            <person name="Yang L."/>
            <person name="Pan L."/>
        </authorList>
    </citation>
    <scope>NUCLEOTIDE SEQUENCE</scope>
    <source>
        <strain evidence="25">FCG-7</strain>
    </source>
</reference>
<evidence type="ECO:0000256" key="13">
    <source>
        <dbReference type="ARBA" id="ARBA00023012"/>
    </source>
</evidence>
<dbReference type="SUPFAM" id="SSF52172">
    <property type="entry name" value="CheY-like"/>
    <property type="match status" value="1"/>
</dbReference>
<comment type="function">
    <text evidence="15">Putative oxygen sensor; modulates the activity of FixJ, a transcriptional activator of nitrogen fixation fixK gene. FixL probably acts as a kinase that phosphorylates FixJ.</text>
</comment>
<dbReference type="RefSeq" id="WP_348944260.1">
    <property type="nucleotide sequence ID" value="NZ_CP157355.1"/>
</dbReference>
<keyword evidence="13" id="KW-0902">Two-component regulatory system</keyword>
<dbReference type="KEGG" id="cmav:ABHF33_12495"/>
<keyword evidence="10" id="KW-0418">Kinase</keyword>
<evidence type="ECO:0000256" key="15">
    <source>
        <dbReference type="ARBA" id="ARBA00059827"/>
    </source>
</evidence>
<feature type="domain" description="PAS" evidence="22">
    <location>
        <begin position="127"/>
        <end position="197"/>
    </location>
</feature>
<evidence type="ECO:0000259" key="22">
    <source>
        <dbReference type="PROSITE" id="PS50112"/>
    </source>
</evidence>
<dbReference type="InterPro" id="IPR035965">
    <property type="entry name" value="PAS-like_dom_sf"/>
</dbReference>
<evidence type="ECO:0000256" key="18">
    <source>
        <dbReference type="PROSITE-ProRule" id="PRU00169"/>
    </source>
</evidence>
<keyword evidence="14" id="KW-0472">Membrane</keyword>
<dbReference type="PRINTS" id="PR00344">
    <property type="entry name" value="BCTRLSENSOR"/>
</dbReference>
<evidence type="ECO:0000256" key="7">
    <source>
        <dbReference type="ARBA" id="ARBA00022679"/>
    </source>
</evidence>
<feature type="modified residue" description="Phosphohistidine" evidence="17">
    <location>
        <position position="867"/>
    </location>
</feature>
<keyword evidence="19" id="KW-0175">Coiled coil</keyword>
<keyword evidence="7" id="KW-0808">Transferase</keyword>
<dbReference type="EC" id="2.7.13.3" evidence="3"/>
<dbReference type="FunFam" id="3.30.565.10:FF:000078">
    <property type="entry name" value="Two-component sensor histidine kinase"/>
    <property type="match status" value="1"/>
</dbReference>
<feature type="domain" description="PAC" evidence="23">
    <location>
        <begin position="204"/>
        <end position="254"/>
    </location>
</feature>
<protein>
    <recommendedName>
        <fullName evidence="16">Sensor protein FixL</fullName>
        <ecNumber evidence="3">2.7.13.3</ecNumber>
    </recommendedName>
</protein>
<dbReference type="GO" id="GO:0000155">
    <property type="term" value="F:phosphorelay sensor kinase activity"/>
    <property type="evidence" value="ECO:0007669"/>
    <property type="project" value="InterPro"/>
</dbReference>
<dbReference type="SUPFAM" id="SSF47226">
    <property type="entry name" value="Histidine-containing phosphotransfer domain, HPT domain"/>
    <property type="match status" value="1"/>
</dbReference>
<dbReference type="Pfam" id="PF00072">
    <property type="entry name" value="Response_reg"/>
    <property type="match status" value="1"/>
</dbReference>
<feature type="modified residue" description="4-aspartylphosphate" evidence="18">
    <location>
        <position position="712"/>
    </location>
</feature>
<evidence type="ECO:0000256" key="10">
    <source>
        <dbReference type="ARBA" id="ARBA00022777"/>
    </source>
</evidence>
<dbReference type="SUPFAM" id="SSF55785">
    <property type="entry name" value="PYP-like sensor domain (PAS domain)"/>
    <property type="match status" value="3"/>
</dbReference>
<dbReference type="Pfam" id="PF00512">
    <property type="entry name" value="HisKA"/>
    <property type="match status" value="1"/>
</dbReference>
<dbReference type="InterPro" id="IPR004358">
    <property type="entry name" value="Sig_transdc_His_kin-like_C"/>
</dbReference>
<dbReference type="SUPFAM" id="SSF47384">
    <property type="entry name" value="Homodimeric domain of signal transducing histidine kinase"/>
    <property type="match status" value="1"/>
</dbReference>
<name>A0AAU7F822_9NEIS</name>
<dbReference type="PROSITE" id="PS50894">
    <property type="entry name" value="HPT"/>
    <property type="match status" value="1"/>
</dbReference>
<dbReference type="SMART" id="SM00091">
    <property type="entry name" value="PAS"/>
    <property type="match status" value="3"/>
</dbReference>
<dbReference type="Gene3D" id="1.20.120.160">
    <property type="entry name" value="HPT domain"/>
    <property type="match status" value="1"/>
</dbReference>
<evidence type="ECO:0000256" key="11">
    <source>
        <dbReference type="ARBA" id="ARBA00022840"/>
    </source>
</evidence>
<dbReference type="Pfam" id="PF02518">
    <property type="entry name" value="HATPase_c"/>
    <property type="match status" value="1"/>
</dbReference>
<dbReference type="PANTHER" id="PTHR43047">
    <property type="entry name" value="TWO-COMPONENT HISTIDINE PROTEIN KINASE"/>
    <property type="match status" value="1"/>
</dbReference>
<organism evidence="25">
    <name type="scientific">Chitinibacter mangrovi</name>
    <dbReference type="NCBI Taxonomy" id="3153927"/>
    <lineage>
        <taxon>Bacteria</taxon>
        <taxon>Pseudomonadati</taxon>
        <taxon>Pseudomonadota</taxon>
        <taxon>Betaproteobacteria</taxon>
        <taxon>Neisseriales</taxon>
        <taxon>Chitinibacteraceae</taxon>
        <taxon>Chitinibacter</taxon>
    </lineage>
</organism>
<keyword evidence="11" id="KW-0067">ATP-binding</keyword>
<dbReference type="FunFam" id="3.30.450.20:FF:000060">
    <property type="entry name" value="Sensor protein FixL"/>
    <property type="match status" value="3"/>
</dbReference>
<feature type="coiled-coil region" evidence="19">
    <location>
        <begin position="373"/>
        <end position="404"/>
    </location>
</feature>
<dbReference type="GO" id="GO:0006355">
    <property type="term" value="P:regulation of DNA-templated transcription"/>
    <property type="evidence" value="ECO:0007669"/>
    <property type="project" value="InterPro"/>
</dbReference>
<keyword evidence="6 18" id="KW-0597">Phosphoprotein</keyword>
<feature type="domain" description="HPt" evidence="24">
    <location>
        <begin position="826"/>
        <end position="932"/>
    </location>
</feature>
<evidence type="ECO:0000259" key="23">
    <source>
        <dbReference type="PROSITE" id="PS50113"/>
    </source>
</evidence>
<dbReference type="SUPFAM" id="SSF55874">
    <property type="entry name" value="ATPase domain of HSP90 chaperone/DNA topoisomerase II/histidine kinase"/>
    <property type="match status" value="1"/>
</dbReference>
<keyword evidence="5" id="KW-0997">Cell inner membrane</keyword>
<evidence type="ECO:0000256" key="9">
    <source>
        <dbReference type="ARBA" id="ARBA00022741"/>
    </source>
</evidence>
<evidence type="ECO:0000259" key="24">
    <source>
        <dbReference type="PROSITE" id="PS50894"/>
    </source>
</evidence>
<feature type="domain" description="PAC" evidence="23">
    <location>
        <begin position="332"/>
        <end position="382"/>
    </location>
</feature>
<dbReference type="CDD" id="cd16922">
    <property type="entry name" value="HATPase_EvgS-ArcB-TorS-like"/>
    <property type="match status" value="1"/>
</dbReference>
<dbReference type="PANTHER" id="PTHR43047:SF72">
    <property type="entry name" value="OSMOSENSING HISTIDINE PROTEIN KINASE SLN1"/>
    <property type="match status" value="1"/>
</dbReference>
<dbReference type="Gene3D" id="3.40.50.2300">
    <property type="match status" value="1"/>
</dbReference>
<dbReference type="InterPro" id="IPR036890">
    <property type="entry name" value="HATPase_C_sf"/>
</dbReference>
<feature type="domain" description="PAS" evidence="22">
    <location>
        <begin position="15"/>
        <end position="51"/>
    </location>
</feature>
<keyword evidence="8" id="KW-0812">Transmembrane</keyword>
<dbReference type="InterPro" id="IPR003661">
    <property type="entry name" value="HisK_dim/P_dom"/>
</dbReference>
<evidence type="ECO:0000256" key="19">
    <source>
        <dbReference type="SAM" id="Coils"/>
    </source>
</evidence>
<feature type="domain" description="Response regulatory" evidence="21">
    <location>
        <begin position="663"/>
        <end position="782"/>
    </location>
</feature>
<sequence>MTTAPRSSISAVGTITIDEQGLICSFDAVSERIFGYTQADVLGRNIAMLMPAPYQGEHDQYLSRYRQEGAPRIIGQGREVMGQHRDGHSFPIWLAVNEVRLGGERVFVGSIVELSEQKSIESDLLQSQETTRAILATAINPIITINAKGIVCSFNPAAEKLFAYESHEILGQNIKIIMPQPYHSEHDEYLARYLREGHPHVIGKGREVVGRKKDGSTFPMHLSVGRMEIGGEPMFVGIIVDMTERKAAEAELANSLETTRAILNTAINPIITIDAIGQVCSFNPAAENLFGYARDEVLGQNIKIMMPDPYQSEHDGYLSRYLREGNPHVIGKGREVMGRKKDGSTFPMHLSVGRMEVGGEPMFVGIIVDISERKKAEAELLKHRDRLAEMVASATAELQQAKEDAEAGAHTKSAFLANMSHEIRTPMNAIIGFAEVVLQDEALSEATQGHVRTILRASRSLLGIINDVLDISKLESGKFTLEDIPFHLPNVLRDLQHTIEQQVQEKGLKYQCQVASNTPMKVMGDPTRLRQVLLNILGNAIKFTDKGEIGLQVMAGPEPDMLQFSISDTGIGMTEKQLAKVFDAFSQADASTTRNFGGTGLGTTISKQIVEQMQGRIWAESVWKQGSTFHFSARLPAISAEQHCFNEDESLLNEAYISPRLFNVLLAEDLETNASLALLRISQQGHRVDWVKNGREAVQAMMRGGYEIILMDVMMPDMDGLEATRRIRTYEATHNKTAIPIIALTASVLHEDHLRCLGAGMNFVEGKPIDFNMLFRAMEEIAPANLGVVRDTSASVMMPTIEPLAKEFVELADIVDLKKALSVWQDPQIYEDALLLFSRQQANTMSALQSALGRNPPDYGDAYRLLHALKGMAGNLYLSQVFNLVCQLDAQVKPLLTAGESSENTLDLRTLTQLEQAMQQAITSIETHVQREQAEEQTACYDAEQVRELMKRLHEELAQLNPDTVEPLLKDLRKFLPPEQVAPLSRMLESFDFNAAQAHLATLGETLGLTT</sequence>
<dbReference type="Gene3D" id="1.10.287.130">
    <property type="match status" value="1"/>
</dbReference>
<dbReference type="InterPro" id="IPR005467">
    <property type="entry name" value="His_kinase_dom"/>
</dbReference>
<evidence type="ECO:0000259" key="21">
    <source>
        <dbReference type="PROSITE" id="PS50110"/>
    </source>
</evidence>
<feature type="domain" description="Histidine kinase" evidence="20">
    <location>
        <begin position="418"/>
        <end position="637"/>
    </location>
</feature>
<dbReference type="GO" id="GO:0005886">
    <property type="term" value="C:plasma membrane"/>
    <property type="evidence" value="ECO:0007669"/>
    <property type="project" value="UniProtKB-SubCell"/>
</dbReference>
<dbReference type="SMART" id="SM00086">
    <property type="entry name" value="PAC"/>
    <property type="match status" value="3"/>
</dbReference>
<dbReference type="InterPro" id="IPR008207">
    <property type="entry name" value="Sig_transdc_His_kin_Hpt_dom"/>
</dbReference>
<dbReference type="PROSITE" id="PS50109">
    <property type="entry name" value="HIS_KIN"/>
    <property type="match status" value="1"/>
</dbReference>
<evidence type="ECO:0000256" key="2">
    <source>
        <dbReference type="ARBA" id="ARBA00004429"/>
    </source>
</evidence>
<gene>
    <name evidence="25" type="ORF">ABHF33_12495</name>
</gene>
<dbReference type="EMBL" id="CP157355">
    <property type="protein sequence ID" value="XBL99877.1"/>
    <property type="molecule type" value="Genomic_DNA"/>
</dbReference>
<dbReference type="GO" id="GO:0009927">
    <property type="term" value="F:histidine phosphotransfer kinase activity"/>
    <property type="evidence" value="ECO:0007669"/>
    <property type="project" value="TreeGrafter"/>
</dbReference>
<dbReference type="InterPro" id="IPR011006">
    <property type="entry name" value="CheY-like_superfamily"/>
</dbReference>
<evidence type="ECO:0000256" key="16">
    <source>
        <dbReference type="ARBA" id="ARBA00070616"/>
    </source>
</evidence>
<dbReference type="SMART" id="SM00388">
    <property type="entry name" value="HisKA"/>
    <property type="match status" value="1"/>
</dbReference>
<dbReference type="Pfam" id="PF00989">
    <property type="entry name" value="PAS"/>
    <property type="match status" value="3"/>
</dbReference>
<evidence type="ECO:0000256" key="1">
    <source>
        <dbReference type="ARBA" id="ARBA00000085"/>
    </source>
</evidence>
<evidence type="ECO:0000256" key="5">
    <source>
        <dbReference type="ARBA" id="ARBA00022519"/>
    </source>
</evidence>
<dbReference type="AlphaFoldDB" id="A0AAU7F822"/>
<dbReference type="SMART" id="SM00387">
    <property type="entry name" value="HATPase_c"/>
    <property type="match status" value="1"/>
</dbReference>